<organism evidence="2 3">
    <name type="scientific">Lasiosphaeria ovina</name>
    <dbReference type="NCBI Taxonomy" id="92902"/>
    <lineage>
        <taxon>Eukaryota</taxon>
        <taxon>Fungi</taxon>
        <taxon>Dikarya</taxon>
        <taxon>Ascomycota</taxon>
        <taxon>Pezizomycotina</taxon>
        <taxon>Sordariomycetes</taxon>
        <taxon>Sordariomycetidae</taxon>
        <taxon>Sordariales</taxon>
        <taxon>Lasiosphaeriaceae</taxon>
        <taxon>Lasiosphaeria</taxon>
    </lineage>
</organism>
<evidence type="ECO:0000259" key="1">
    <source>
        <dbReference type="Pfam" id="PF06985"/>
    </source>
</evidence>
<feature type="domain" description="Heterokaryon incompatibility" evidence="1">
    <location>
        <begin position="120"/>
        <end position="187"/>
    </location>
</feature>
<sequence length="189" mass="21210">MSRASRIKIQNLLVFQGDSLVSQHLNALSNGERPGFDVQTGISLFIILWQRLDRSPQLRRGHDLFYRITDFGNQASSKAGWKLAEGRMLATAPSPGYRRRPHWIIDTAADCIVVAKSLPYVCLSYVLGNTPGDQLELGNLSDVQTTESLASRRIPKTVSDAIIIVKKMGLRYLWVDRLCIVQDDPDTKQ</sequence>
<protein>
    <recommendedName>
        <fullName evidence="1">Heterokaryon incompatibility domain-containing protein</fullName>
    </recommendedName>
</protein>
<reference evidence="2" key="2">
    <citation type="submission" date="2023-06" db="EMBL/GenBank/DDBJ databases">
        <authorList>
            <consortium name="Lawrence Berkeley National Laboratory"/>
            <person name="Haridas S."/>
            <person name="Hensen N."/>
            <person name="Bonometti L."/>
            <person name="Westerberg I."/>
            <person name="Brannstrom I.O."/>
            <person name="Guillou S."/>
            <person name="Cros-Aarteil S."/>
            <person name="Calhoun S."/>
            <person name="Kuo A."/>
            <person name="Mondo S."/>
            <person name="Pangilinan J."/>
            <person name="Riley R."/>
            <person name="Labutti K."/>
            <person name="Andreopoulos B."/>
            <person name="Lipzen A."/>
            <person name="Chen C."/>
            <person name="Yanf M."/>
            <person name="Daum C."/>
            <person name="Ng V."/>
            <person name="Clum A."/>
            <person name="Steindorff A."/>
            <person name="Ohm R."/>
            <person name="Martin F."/>
            <person name="Silar P."/>
            <person name="Natvig D."/>
            <person name="Lalanne C."/>
            <person name="Gautier V."/>
            <person name="Ament-Velasquez S.L."/>
            <person name="Kruys A."/>
            <person name="Hutchinson M.I."/>
            <person name="Powell A.J."/>
            <person name="Barry K."/>
            <person name="Miller A.N."/>
            <person name="Grigoriev I.V."/>
            <person name="Debuchy R."/>
            <person name="Gladieux P."/>
            <person name="Thoren M.H."/>
            <person name="Johannesson H."/>
        </authorList>
    </citation>
    <scope>NUCLEOTIDE SEQUENCE</scope>
    <source>
        <strain evidence="2">CBS 958.72</strain>
    </source>
</reference>
<proteinExistence type="predicted"/>
<dbReference type="AlphaFoldDB" id="A0AAE0K4Q9"/>
<evidence type="ECO:0000313" key="3">
    <source>
        <dbReference type="Proteomes" id="UP001287356"/>
    </source>
</evidence>
<comment type="caution">
    <text evidence="2">The sequence shown here is derived from an EMBL/GenBank/DDBJ whole genome shotgun (WGS) entry which is preliminary data.</text>
</comment>
<gene>
    <name evidence="2" type="ORF">B0T24DRAFT_681429</name>
</gene>
<dbReference type="InterPro" id="IPR010730">
    <property type="entry name" value="HET"/>
</dbReference>
<dbReference type="PANTHER" id="PTHR33112:SF1">
    <property type="entry name" value="HETEROKARYON INCOMPATIBILITY DOMAIN-CONTAINING PROTEIN"/>
    <property type="match status" value="1"/>
</dbReference>
<dbReference type="EMBL" id="JAULSN010000006">
    <property type="protein sequence ID" value="KAK3369421.1"/>
    <property type="molecule type" value="Genomic_DNA"/>
</dbReference>
<reference evidence="2" key="1">
    <citation type="journal article" date="2023" name="Mol. Phylogenet. Evol.">
        <title>Genome-scale phylogeny and comparative genomics of the fungal order Sordariales.</title>
        <authorList>
            <person name="Hensen N."/>
            <person name="Bonometti L."/>
            <person name="Westerberg I."/>
            <person name="Brannstrom I.O."/>
            <person name="Guillou S."/>
            <person name="Cros-Aarteil S."/>
            <person name="Calhoun S."/>
            <person name="Haridas S."/>
            <person name="Kuo A."/>
            <person name="Mondo S."/>
            <person name="Pangilinan J."/>
            <person name="Riley R."/>
            <person name="LaButti K."/>
            <person name="Andreopoulos B."/>
            <person name="Lipzen A."/>
            <person name="Chen C."/>
            <person name="Yan M."/>
            <person name="Daum C."/>
            <person name="Ng V."/>
            <person name="Clum A."/>
            <person name="Steindorff A."/>
            <person name="Ohm R.A."/>
            <person name="Martin F."/>
            <person name="Silar P."/>
            <person name="Natvig D.O."/>
            <person name="Lalanne C."/>
            <person name="Gautier V."/>
            <person name="Ament-Velasquez S.L."/>
            <person name="Kruys A."/>
            <person name="Hutchinson M.I."/>
            <person name="Powell A.J."/>
            <person name="Barry K."/>
            <person name="Miller A.N."/>
            <person name="Grigoriev I.V."/>
            <person name="Debuchy R."/>
            <person name="Gladieux P."/>
            <person name="Hiltunen Thoren M."/>
            <person name="Johannesson H."/>
        </authorList>
    </citation>
    <scope>NUCLEOTIDE SEQUENCE</scope>
    <source>
        <strain evidence="2">CBS 958.72</strain>
    </source>
</reference>
<keyword evidence="3" id="KW-1185">Reference proteome</keyword>
<accession>A0AAE0K4Q9</accession>
<name>A0AAE0K4Q9_9PEZI</name>
<evidence type="ECO:0000313" key="2">
    <source>
        <dbReference type="EMBL" id="KAK3369421.1"/>
    </source>
</evidence>
<dbReference type="Proteomes" id="UP001287356">
    <property type="component" value="Unassembled WGS sequence"/>
</dbReference>
<dbReference type="PANTHER" id="PTHR33112">
    <property type="entry name" value="DOMAIN PROTEIN, PUTATIVE-RELATED"/>
    <property type="match status" value="1"/>
</dbReference>
<dbReference type="Pfam" id="PF06985">
    <property type="entry name" value="HET"/>
    <property type="match status" value="1"/>
</dbReference>